<dbReference type="AlphaFoldDB" id="A0AA38VI58"/>
<feature type="transmembrane region" description="Helical" evidence="1">
    <location>
        <begin position="33"/>
        <end position="56"/>
    </location>
</feature>
<evidence type="ECO:0000313" key="3">
    <source>
        <dbReference type="Proteomes" id="UP001174691"/>
    </source>
</evidence>
<keyword evidence="1" id="KW-0812">Transmembrane</keyword>
<evidence type="ECO:0000313" key="2">
    <source>
        <dbReference type="EMBL" id="KAJ9144025.1"/>
    </source>
</evidence>
<keyword evidence="3" id="KW-1185">Reference proteome</keyword>
<name>A0AA38VI58_9PEZI</name>
<keyword evidence="2" id="KW-0418">Kinase</keyword>
<dbReference type="Proteomes" id="UP001174691">
    <property type="component" value="Unassembled WGS sequence"/>
</dbReference>
<keyword evidence="1" id="KW-1133">Transmembrane helix</keyword>
<dbReference type="PANTHER" id="PTHR36124:SF1">
    <property type="entry name" value="ER-BOUND OXYGENASE MPAB_MPAB'_RUBBER OXYGENASE CATALYTIC DOMAIN-CONTAINING PROTEIN"/>
    <property type="match status" value="1"/>
</dbReference>
<dbReference type="GO" id="GO:0016491">
    <property type="term" value="F:oxidoreductase activity"/>
    <property type="evidence" value="ECO:0007669"/>
    <property type="project" value="InterPro"/>
</dbReference>
<dbReference type="GO" id="GO:0016301">
    <property type="term" value="F:kinase activity"/>
    <property type="evidence" value="ECO:0007669"/>
    <property type="project" value="UniProtKB-KW"/>
</dbReference>
<keyword evidence="1" id="KW-0472">Membrane</keyword>
<gene>
    <name evidence="2" type="ORF">NKR19_g6591</name>
</gene>
<proteinExistence type="predicted"/>
<protein>
    <submittedName>
        <fullName evidence="2">Dephospho-CoA kinase</fullName>
    </submittedName>
</protein>
<reference evidence="2" key="1">
    <citation type="submission" date="2022-07" db="EMBL/GenBank/DDBJ databases">
        <title>Fungi with potential for degradation of polypropylene.</title>
        <authorList>
            <person name="Gostincar C."/>
        </authorList>
    </citation>
    <scope>NUCLEOTIDE SEQUENCE</scope>
    <source>
        <strain evidence="2">EXF-13287</strain>
    </source>
</reference>
<dbReference type="EMBL" id="JANBVN010000104">
    <property type="protein sequence ID" value="KAJ9144025.1"/>
    <property type="molecule type" value="Genomic_DNA"/>
</dbReference>
<dbReference type="PANTHER" id="PTHR36124">
    <property type="match status" value="1"/>
</dbReference>
<sequence>MDNFSRSAGGANATATDALSTLAPFPTSMFSTLMMFFSTLTAWPSLAAVFVLYAVLCSSIRFRHEKAMLRRFKYTDRASLAKMSNDDASEILKSIMAYEFPKLYNAALQLAIFKTYGIETVSKLIVATKSFSDPKSSPKRYQDTVTLFHGFQLNPPTSDLSLKSIARMNALHDKYRGKISNADMLYTLAVCVTEPVKFINDYEWRPLNEMEVNAIGCFWKSLGDAMHIEYRGYLSRESWQDGIEFAEDITAWARSYELEAMRPARTNRLPADALIDMLLYHVPRFARSFAEEVLTVLMGDRVRDAFYYPEPSIIAAWTAYTALIVRRFVVRHLCLPRLAYLDLFSDPDPRSGRIQHFDYLVQPYYIAGTFWNRWGPEALVTRMLGGHVPGSGGEELMPGGFLFEDIGPAATMGRHKAEMAEWERRLREERPSGCPF</sequence>
<organism evidence="2 3">
    <name type="scientific">Coniochaeta hoffmannii</name>
    <dbReference type="NCBI Taxonomy" id="91930"/>
    <lineage>
        <taxon>Eukaryota</taxon>
        <taxon>Fungi</taxon>
        <taxon>Dikarya</taxon>
        <taxon>Ascomycota</taxon>
        <taxon>Pezizomycotina</taxon>
        <taxon>Sordariomycetes</taxon>
        <taxon>Sordariomycetidae</taxon>
        <taxon>Coniochaetales</taxon>
        <taxon>Coniochaetaceae</taxon>
        <taxon>Coniochaeta</taxon>
    </lineage>
</organism>
<comment type="caution">
    <text evidence="2">The sequence shown here is derived from an EMBL/GenBank/DDBJ whole genome shotgun (WGS) entry which is preliminary data.</text>
</comment>
<evidence type="ECO:0000256" key="1">
    <source>
        <dbReference type="SAM" id="Phobius"/>
    </source>
</evidence>
<dbReference type="InterPro" id="IPR046366">
    <property type="entry name" value="MPAB"/>
</dbReference>
<accession>A0AA38VI58</accession>
<keyword evidence="2" id="KW-0808">Transferase</keyword>